<dbReference type="GO" id="GO:0003700">
    <property type="term" value="F:DNA-binding transcription factor activity"/>
    <property type="evidence" value="ECO:0007669"/>
    <property type="project" value="InterPro"/>
</dbReference>
<dbReference type="PANTHER" id="PTHR43537">
    <property type="entry name" value="TRANSCRIPTIONAL REGULATOR, GNTR FAMILY"/>
    <property type="match status" value="1"/>
</dbReference>
<reference evidence="5 6" key="1">
    <citation type="submission" date="2019-08" db="EMBL/GenBank/DDBJ databases">
        <title>In-depth cultivation of the pig gut microbiome towards novel bacterial diversity and tailored functional studies.</title>
        <authorList>
            <person name="Wylensek D."/>
            <person name="Hitch T.C.A."/>
            <person name="Clavel T."/>
        </authorList>
    </citation>
    <scope>NUCLEOTIDE SEQUENCE [LARGE SCALE GENOMIC DNA]</scope>
    <source>
        <strain evidence="5 6">SM-530-WT-4B</strain>
    </source>
</reference>
<dbReference type="PROSITE" id="PS50949">
    <property type="entry name" value="HTH_GNTR"/>
    <property type="match status" value="1"/>
</dbReference>
<dbReference type="Pfam" id="PF07729">
    <property type="entry name" value="FCD"/>
    <property type="match status" value="1"/>
</dbReference>
<keyword evidence="2" id="KW-0238">DNA-binding</keyword>
<dbReference type="AlphaFoldDB" id="A0A6L5YDZ0"/>
<dbReference type="SMART" id="SM00345">
    <property type="entry name" value="HTH_GNTR"/>
    <property type="match status" value="1"/>
</dbReference>
<dbReference type="InterPro" id="IPR036388">
    <property type="entry name" value="WH-like_DNA-bd_sf"/>
</dbReference>
<dbReference type="Pfam" id="PF00392">
    <property type="entry name" value="GntR"/>
    <property type="match status" value="1"/>
</dbReference>
<comment type="caution">
    <text evidence="5">The sequence shown here is derived from an EMBL/GenBank/DDBJ whole genome shotgun (WGS) entry which is preliminary data.</text>
</comment>
<keyword evidence="3" id="KW-0804">Transcription</keyword>
<dbReference type="PANTHER" id="PTHR43537:SF5">
    <property type="entry name" value="UXU OPERON TRANSCRIPTIONAL REGULATOR"/>
    <property type="match status" value="1"/>
</dbReference>
<dbReference type="SUPFAM" id="SSF48008">
    <property type="entry name" value="GntR ligand-binding domain-like"/>
    <property type="match status" value="1"/>
</dbReference>
<dbReference type="InterPro" id="IPR011711">
    <property type="entry name" value="GntR_C"/>
</dbReference>
<evidence type="ECO:0000259" key="4">
    <source>
        <dbReference type="PROSITE" id="PS50949"/>
    </source>
</evidence>
<sequence>MNERALRPVHRVKIQRTSMSDQICASIKKDIVKGVYQAGSKLPSEAQLAEIFGVNRLSVRMALQKLNTLGFVETKVGDGSYVMPYSLRPILNEISVLYQSDEKYSEVQQLRGLLENECLKIAIENATEEEIAQLKLRLEHYRKTHLMYARNVDDEQCLEDVVDADFAFHYQVVKMSHNSLYKDIYYMVQQLIREHITKLIFTRAHRRLERGEDPALPNSENDTHVQIYEGIASGKLDETINASKRMLGIIPLDIDRDL</sequence>
<dbReference type="SUPFAM" id="SSF46785">
    <property type="entry name" value="Winged helix' DNA-binding domain"/>
    <property type="match status" value="1"/>
</dbReference>
<dbReference type="InterPro" id="IPR036390">
    <property type="entry name" value="WH_DNA-bd_sf"/>
</dbReference>
<evidence type="ECO:0000256" key="2">
    <source>
        <dbReference type="ARBA" id="ARBA00023125"/>
    </source>
</evidence>
<proteinExistence type="predicted"/>
<protein>
    <submittedName>
        <fullName evidence="5">FadR family transcriptional regulator</fullName>
    </submittedName>
</protein>
<feature type="domain" description="HTH gntR-type" evidence="4">
    <location>
        <begin position="17"/>
        <end position="85"/>
    </location>
</feature>
<evidence type="ECO:0000256" key="3">
    <source>
        <dbReference type="ARBA" id="ARBA00023163"/>
    </source>
</evidence>
<dbReference type="Gene3D" id="1.20.120.530">
    <property type="entry name" value="GntR ligand-binding domain-like"/>
    <property type="match status" value="1"/>
</dbReference>
<dbReference type="Proteomes" id="UP000473699">
    <property type="component" value="Unassembled WGS sequence"/>
</dbReference>
<name>A0A6L5YDZ0_9BACT</name>
<organism evidence="5 6">
    <name type="scientific">Pyramidobacter porci</name>
    <dbReference type="NCBI Taxonomy" id="2605789"/>
    <lineage>
        <taxon>Bacteria</taxon>
        <taxon>Thermotogati</taxon>
        <taxon>Synergistota</taxon>
        <taxon>Synergistia</taxon>
        <taxon>Synergistales</taxon>
        <taxon>Dethiosulfovibrionaceae</taxon>
        <taxon>Pyramidobacter</taxon>
    </lineage>
</organism>
<evidence type="ECO:0000256" key="1">
    <source>
        <dbReference type="ARBA" id="ARBA00023015"/>
    </source>
</evidence>
<dbReference type="GO" id="GO:0003677">
    <property type="term" value="F:DNA binding"/>
    <property type="evidence" value="ECO:0007669"/>
    <property type="project" value="UniProtKB-KW"/>
</dbReference>
<dbReference type="InterPro" id="IPR000524">
    <property type="entry name" value="Tscrpt_reg_HTH_GntR"/>
</dbReference>
<dbReference type="EMBL" id="VUNH01000007">
    <property type="protein sequence ID" value="MST55782.1"/>
    <property type="molecule type" value="Genomic_DNA"/>
</dbReference>
<gene>
    <name evidence="5" type="ORF">FYJ74_07020</name>
</gene>
<keyword evidence="1" id="KW-0805">Transcription regulation</keyword>
<dbReference type="CDD" id="cd07377">
    <property type="entry name" value="WHTH_GntR"/>
    <property type="match status" value="1"/>
</dbReference>
<dbReference type="SMART" id="SM00895">
    <property type="entry name" value="FCD"/>
    <property type="match status" value="1"/>
</dbReference>
<evidence type="ECO:0000313" key="6">
    <source>
        <dbReference type="Proteomes" id="UP000473699"/>
    </source>
</evidence>
<dbReference type="InterPro" id="IPR008920">
    <property type="entry name" value="TF_FadR/GntR_C"/>
</dbReference>
<evidence type="ECO:0000313" key="5">
    <source>
        <dbReference type="EMBL" id="MST55782.1"/>
    </source>
</evidence>
<dbReference type="PRINTS" id="PR00035">
    <property type="entry name" value="HTHGNTR"/>
</dbReference>
<keyword evidence="6" id="KW-1185">Reference proteome</keyword>
<dbReference type="Gene3D" id="1.10.10.10">
    <property type="entry name" value="Winged helix-like DNA-binding domain superfamily/Winged helix DNA-binding domain"/>
    <property type="match status" value="1"/>
</dbReference>
<accession>A0A6L5YDZ0</accession>